<dbReference type="Gene3D" id="3.30.710.10">
    <property type="entry name" value="Potassium Channel Kv1.1, Chain A"/>
    <property type="match status" value="1"/>
</dbReference>
<feature type="region of interest" description="Disordered" evidence="1">
    <location>
        <begin position="410"/>
        <end position="512"/>
    </location>
</feature>
<evidence type="ECO:0000256" key="1">
    <source>
        <dbReference type="SAM" id="MobiDB-lite"/>
    </source>
</evidence>
<proteinExistence type="predicted"/>
<dbReference type="Proteomes" id="UP000054007">
    <property type="component" value="Unassembled WGS sequence"/>
</dbReference>
<dbReference type="EMBL" id="KN880696">
    <property type="protein sequence ID" value="KIY63442.1"/>
    <property type="molecule type" value="Genomic_DNA"/>
</dbReference>
<name>A0A0D7AYZ6_9AGAR</name>
<accession>A0A0D7AYZ6</accession>
<dbReference type="STRING" id="1314674.A0A0D7AYZ6"/>
<evidence type="ECO:0000313" key="2">
    <source>
        <dbReference type="EMBL" id="KIY63442.1"/>
    </source>
</evidence>
<evidence type="ECO:0008006" key="4">
    <source>
        <dbReference type="Google" id="ProtNLM"/>
    </source>
</evidence>
<dbReference type="AlphaFoldDB" id="A0A0D7AYZ6"/>
<dbReference type="OrthoDB" id="6359816at2759"/>
<evidence type="ECO:0000313" key="3">
    <source>
        <dbReference type="Proteomes" id="UP000054007"/>
    </source>
</evidence>
<protein>
    <recommendedName>
        <fullName evidence="4">BTB domain-containing protein</fullName>
    </recommendedName>
</protein>
<keyword evidence="3" id="KW-1185">Reference proteome</keyword>
<feature type="compositionally biased region" description="Pro residues" evidence="1">
    <location>
        <begin position="413"/>
        <end position="424"/>
    </location>
</feature>
<organism evidence="2 3">
    <name type="scientific">Cylindrobasidium torrendii FP15055 ss-10</name>
    <dbReference type="NCBI Taxonomy" id="1314674"/>
    <lineage>
        <taxon>Eukaryota</taxon>
        <taxon>Fungi</taxon>
        <taxon>Dikarya</taxon>
        <taxon>Basidiomycota</taxon>
        <taxon>Agaricomycotina</taxon>
        <taxon>Agaricomycetes</taxon>
        <taxon>Agaricomycetidae</taxon>
        <taxon>Agaricales</taxon>
        <taxon>Marasmiineae</taxon>
        <taxon>Physalacriaceae</taxon>
        <taxon>Cylindrobasidium</taxon>
    </lineage>
</organism>
<reference evidence="2 3" key="1">
    <citation type="journal article" date="2015" name="Fungal Genet. Biol.">
        <title>Evolution of novel wood decay mechanisms in Agaricales revealed by the genome sequences of Fistulina hepatica and Cylindrobasidium torrendii.</title>
        <authorList>
            <person name="Floudas D."/>
            <person name="Held B.W."/>
            <person name="Riley R."/>
            <person name="Nagy L.G."/>
            <person name="Koehler G."/>
            <person name="Ransdell A.S."/>
            <person name="Younus H."/>
            <person name="Chow J."/>
            <person name="Chiniquy J."/>
            <person name="Lipzen A."/>
            <person name="Tritt A."/>
            <person name="Sun H."/>
            <person name="Haridas S."/>
            <person name="LaButti K."/>
            <person name="Ohm R.A."/>
            <person name="Kues U."/>
            <person name="Blanchette R.A."/>
            <person name="Grigoriev I.V."/>
            <person name="Minto R.E."/>
            <person name="Hibbett D.S."/>
        </authorList>
    </citation>
    <scope>NUCLEOTIDE SEQUENCE [LARGE SCALE GENOMIC DNA]</scope>
    <source>
        <strain evidence="2 3">FP15055 ss-10</strain>
    </source>
</reference>
<dbReference type="InterPro" id="IPR011333">
    <property type="entry name" value="SKP1/BTB/POZ_sf"/>
</dbReference>
<gene>
    <name evidence="2" type="ORF">CYLTODRAFT_446620</name>
</gene>
<sequence length="551" mass="59934">MATIIRINSNHSGISLTPDGPDDWTSSPSFAIRSAFKYTPPHTSSSSTFTSPRCGLGWTFTLSHHSSQTDAYVSFDAPTGLPQMLKLTLQATLTDTSGMTVQLGPAPAISCVQLSSMQDYCIGQKNQGFMLSGQIRVVFTVELSESPFASPTMPMQPVAAAHSVLVKTLESGELVDVKFCLYSAINKDGYLCCPKALYASREILANMNSYLDTLVQGGFAESELVDLDGEIALEDGVEMYDYEEDSDLEDADIVTLDKKGKGRAAMGSGRMGRISYNKNIAHNTFRGLLVYLYTLTLEFAPLKSSGITSPNPNASSPKSIYRVADMVDLPELKQLAFTDIRSKLTPTNIYTELFSRFTSLYPDILDMQVKYIIENWDACEAQQDDMLRRCMEGEFPYGAQAMSALFKALRRPSTPPPQPSPQAGPPSARLPGGQTLTDRLTRALPTMRPRPHRGPLQRPTVTGRRSAPFGPYSGPTGPRNATSALEARTGPAAAGASTSNSTRPRFNAPTGDISWSTIAPGFVGGTRMLVDEDSDVDEDPMWSRFDIGGWN</sequence>